<evidence type="ECO:0000256" key="1">
    <source>
        <dbReference type="SAM" id="Coils"/>
    </source>
</evidence>
<dbReference type="Proteomes" id="UP000674179">
    <property type="component" value="Chromosome 36"/>
</dbReference>
<reference evidence="4 5" key="1">
    <citation type="submission" date="2021-02" db="EMBL/GenBank/DDBJ databases">
        <title>Leishmania (Mundinia) enrietti genome sequencing and assembly.</title>
        <authorList>
            <person name="Almutairi H."/>
            <person name="Gatherer D."/>
        </authorList>
    </citation>
    <scope>NUCLEOTIDE SEQUENCE [LARGE SCALE GENOMIC DNA]</scope>
    <source>
        <strain evidence="4">CUR178</strain>
    </source>
</reference>
<organism evidence="4 5">
    <name type="scientific">Leishmania enriettii</name>
    <dbReference type="NCBI Taxonomy" id="5663"/>
    <lineage>
        <taxon>Eukaryota</taxon>
        <taxon>Discoba</taxon>
        <taxon>Euglenozoa</taxon>
        <taxon>Kinetoplastea</taxon>
        <taxon>Metakinetoplastina</taxon>
        <taxon>Trypanosomatida</taxon>
        <taxon>Trypanosomatidae</taxon>
        <taxon>Leishmaniinae</taxon>
        <taxon>Leishmania</taxon>
    </lineage>
</organism>
<evidence type="ECO:0000313" key="5">
    <source>
        <dbReference type="Proteomes" id="UP000674179"/>
    </source>
</evidence>
<dbReference type="AlphaFoldDB" id="A0A836G346"/>
<evidence type="ECO:0000256" key="2">
    <source>
        <dbReference type="SAM" id="MobiDB-lite"/>
    </source>
</evidence>
<dbReference type="InterPro" id="IPR036339">
    <property type="entry name" value="PUB-like_dom_sf"/>
</dbReference>
<protein>
    <recommendedName>
        <fullName evidence="3">PUB domain-containing protein</fullName>
    </recommendedName>
</protein>
<dbReference type="RefSeq" id="XP_067687913.1">
    <property type="nucleotide sequence ID" value="XM_067831810.1"/>
</dbReference>
<sequence>MSSESRDAEAPRAGEPAAVAKMAVEHSSSSEMSDSGTYTISQTLFDALTARGFSENAIKKSVVAGCIDEATCAKWIQMHEGHPELDSALEDGVAVIIKAKRVLTEAEREAKVRELQERVRRTKEEEQLALQRKERERLEMGRKMVRMKNELDDVRRRMHVEEARRESAADLEARRRIRVQIAADRLERKGHTKVEALALAEKEFEEAATAARAEAAAKLSQLQGTQAPAQTIAPASGGTWNLSGITAASSTPNKLVELFAGDAPTCPQALVDSMRKREPAEKTGECLRTLRLILGNVVADPFDAKKRTLRVSTKAFRDAILPVDEAAQLLRWCGFALSSDAANNQTLCLSTVVMRRLYQVLALLGNE</sequence>
<dbReference type="PANTHER" id="PTHR46713:SF1">
    <property type="entry name" value="F13M7.16 PROTEIN"/>
    <property type="match status" value="1"/>
</dbReference>
<comment type="caution">
    <text evidence="4">The sequence shown here is derived from an EMBL/GenBank/DDBJ whole genome shotgun (WGS) entry which is preliminary data.</text>
</comment>
<name>A0A836G346_LEIEN</name>
<dbReference type="GeneID" id="94167320"/>
<keyword evidence="1" id="KW-0175">Coiled coil</keyword>
<gene>
    <name evidence="4" type="ORF">CUR178_00014</name>
</gene>
<accession>A0A836G346</accession>
<feature type="coiled-coil region" evidence="1">
    <location>
        <begin position="105"/>
        <end position="164"/>
    </location>
</feature>
<evidence type="ECO:0000259" key="3">
    <source>
        <dbReference type="Pfam" id="PF09409"/>
    </source>
</evidence>
<proteinExistence type="predicted"/>
<dbReference type="OrthoDB" id="49605at2759"/>
<feature type="region of interest" description="Disordered" evidence="2">
    <location>
        <begin position="1"/>
        <end position="36"/>
    </location>
</feature>
<dbReference type="InterPro" id="IPR018997">
    <property type="entry name" value="PUB_domain"/>
</dbReference>
<feature type="compositionally biased region" description="Basic and acidic residues" evidence="2">
    <location>
        <begin position="1"/>
        <end position="12"/>
    </location>
</feature>
<dbReference type="Gene3D" id="1.20.58.2190">
    <property type="match status" value="1"/>
</dbReference>
<evidence type="ECO:0000313" key="4">
    <source>
        <dbReference type="EMBL" id="KAG5465314.1"/>
    </source>
</evidence>
<dbReference type="PANTHER" id="PTHR46713">
    <property type="entry name" value="F13M7.16 PROTEIN"/>
    <property type="match status" value="1"/>
</dbReference>
<dbReference type="SUPFAM" id="SSF143503">
    <property type="entry name" value="PUG domain-like"/>
    <property type="match status" value="1"/>
</dbReference>
<feature type="domain" description="PUB" evidence="3">
    <location>
        <begin position="281"/>
        <end position="350"/>
    </location>
</feature>
<dbReference type="EMBL" id="JAFHKP010000036">
    <property type="protein sequence ID" value="KAG5465314.1"/>
    <property type="molecule type" value="Genomic_DNA"/>
</dbReference>
<keyword evidence="5" id="KW-1185">Reference proteome</keyword>
<dbReference type="Pfam" id="PF09409">
    <property type="entry name" value="PUB"/>
    <property type="match status" value="1"/>
</dbReference>
<dbReference type="KEGG" id="lenr:94167320"/>
<dbReference type="CDD" id="cd09212">
    <property type="entry name" value="PUB"/>
    <property type="match status" value="1"/>
</dbReference>